<dbReference type="RefSeq" id="WP_058694158.1">
    <property type="nucleotide sequence ID" value="NZ_CABJDW020000008.1"/>
</dbReference>
<dbReference type="CDD" id="cd06554">
    <property type="entry name" value="ASCH_ASC-1_like"/>
    <property type="match status" value="1"/>
</dbReference>
<dbReference type="Gene3D" id="2.30.130.30">
    <property type="entry name" value="Hypothetical protein"/>
    <property type="match status" value="1"/>
</dbReference>
<sequence>MKAISIHQPWANYVVLGLKQYETRSWPTKIRGRVAIHAAKIKNSEYEEGMALGAIIGTVEITDCCPVELLRNSLSKDEIKRGDFSDGRYAWELKHPVFFKKPILLRGYQGFWNLDDNLVKQIEKQSGAC</sequence>
<proteinExistence type="predicted"/>
<keyword evidence="3" id="KW-1185">Reference proteome</keyword>
<evidence type="ECO:0000259" key="1">
    <source>
        <dbReference type="Pfam" id="PF04266"/>
    </source>
</evidence>
<reference evidence="2 3" key="1">
    <citation type="submission" date="2018-05" db="EMBL/GenBank/DDBJ databases">
        <title>Genome comparison of Eubacterium sp.</title>
        <authorList>
            <person name="Feng Y."/>
            <person name="Sanchez-Andrea I."/>
            <person name="Stams A.J.M."/>
            <person name="De Vos W.M."/>
        </authorList>
    </citation>
    <scope>NUCLEOTIDE SEQUENCE [LARGE SCALE GENOMIC DNA]</scope>
    <source>
        <strain evidence="2 3">YI</strain>
    </source>
</reference>
<dbReference type="Proteomes" id="UP000218387">
    <property type="component" value="Chromosome"/>
</dbReference>
<dbReference type="InterPro" id="IPR015947">
    <property type="entry name" value="PUA-like_sf"/>
</dbReference>
<name>A0A4P9C5P7_EUBML</name>
<gene>
    <name evidence="2" type="ORF">CPZ25_005365</name>
</gene>
<evidence type="ECO:0000313" key="2">
    <source>
        <dbReference type="EMBL" id="QCT70779.1"/>
    </source>
</evidence>
<accession>A0A4P9C5P7</accession>
<feature type="domain" description="ASCH" evidence="1">
    <location>
        <begin position="4"/>
        <end position="71"/>
    </location>
</feature>
<evidence type="ECO:0000313" key="3">
    <source>
        <dbReference type="Proteomes" id="UP000218387"/>
    </source>
</evidence>
<dbReference type="InterPro" id="IPR007374">
    <property type="entry name" value="ASCH_domain"/>
</dbReference>
<dbReference type="EMBL" id="CP029487">
    <property type="protein sequence ID" value="QCT70779.1"/>
    <property type="molecule type" value="Genomic_DNA"/>
</dbReference>
<dbReference type="KEGG" id="emt:CPZ25_005365"/>
<dbReference type="SUPFAM" id="SSF88697">
    <property type="entry name" value="PUA domain-like"/>
    <property type="match status" value="1"/>
</dbReference>
<protein>
    <submittedName>
        <fullName evidence="2">ASCH domain-containing protein</fullName>
    </submittedName>
</protein>
<dbReference type="Pfam" id="PF04266">
    <property type="entry name" value="ASCH"/>
    <property type="match status" value="1"/>
</dbReference>
<organism evidence="2 3">
    <name type="scientific">Eubacterium maltosivorans</name>
    <dbReference type="NCBI Taxonomy" id="2041044"/>
    <lineage>
        <taxon>Bacteria</taxon>
        <taxon>Bacillati</taxon>
        <taxon>Bacillota</taxon>
        <taxon>Clostridia</taxon>
        <taxon>Eubacteriales</taxon>
        <taxon>Eubacteriaceae</taxon>
        <taxon>Eubacterium</taxon>
    </lineage>
</organism>
<dbReference type="AlphaFoldDB" id="A0A4P9C5P7"/>